<accession>A0A6A7Y5W0</accession>
<evidence type="ECO:0000256" key="1">
    <source>
        <dbReference type="ARBA" id="ARBA00008791"/>
    </source>
</evidence>
<dbReference type="AlphaFoldDB" id="A0A6A7Y5W0"/>
<dbReference type="RefSeq" id="WP_153480610.1">
    <property type="nucleotide sequence ID" value="NZ_VWNA01000001.1"/>
</dbReference>
<reference evidence="3 4" key="1">
    <citation type="submission" date="2019-09" db="EMBL/GenBank/DDBJ databases">
        <title>Segnochrobactrum spirostomi gen. nov., sp. nov., isolated from the ciliate Spirostomum cf. yagiui and description of a novel family, Segnochrobactraceae fam. nov. within the order Rhizobiales of the class Alphaproteobacteria.</title>
        <authorList>
            <person name="Akter S."/>
            <person name="Shazib S.U.A."/>
            <person name="Shin M.K."/>
        </authorList>
    </citation>
    <scope>NUCLEOTIDE SEQUENCE [LARGE SCALE GENOMIC DNA]</scope>
    <source>
        <strain evidence="3 4">Sp-1</strain>
    </source>
</reference>
<dbReference type="Pfam" id="PF00582">
    <property type="entry name" value="Usp"/>
    <property type="match status" value="1"/>
</dbReference>
<comment type="caution">
    <text evidence="3">The sequence shown here is derived from an EMBL/GenBank/DDBJ whole genome shotgun (WGS) entry which is preliminary data.</text>
</comment>
<keyword evidence="4" id="KW-1185">Reference proteome</keyword>
<dbReference type="PANTHER" id="PTHR46268">
    <property type="entry name" value="STRESS RESPONSE PROTEIN NHAX"/>
    <property type="match status" value="1"/>
</dbReference>
<comment type="similarity">
    <text evidence="1">Belongs to the universal stress protein A family.</text>
</comment>
<dbReference type="InterPro" id="IPR006015">
    <property type="entry name" value="Universal_stress_UspA"/>
</dbReference>
<proteinExistence type="inferred from homology"/>
<name>A0A6A7Y5W0_9HYPH</name>
<dbReference type="InterPro" id="IPR006016">
    <property type="entry name" value="UspA"/>
</dbReference>
<dbReference type="Gene3D" id="3.40.50.12370">
    <property type="match status" value="1"/>
</dbReference>
<dbReference type="SUPFAM" id="SSF52402">
    <property type="entry name" value="Adenine nucleotide alpha hydrolases-like"/>
    <property type="match status" value="2"/>
</dbReference>
<organism evidence="3 4">
    <name type="scientific">Segnochrobactrum spirostomi</name>
    <dbReference type="NCBI Taxonomy" id="2608987"/>
    <lineage>
        <taxon>Bacteria</taxon>
        <taxon>Pseudomonadati</taxon>
        <taxon>Pseudomonadota</taxon>
        <taxon>Alphaproteobacteria</taxon>
        <taxon>Hyphomicrobiales</taxon>
        <taxon>Segnochrobactraceae</taxon>
        <taxon>Segnochrobactrum</taxon>
    </lineage>
</organism>
<evidence type="ECO:0000259" key="2">
    <source>
        <dbReference type="Pfam" id="PF00582"/>
    </source>
</evidence>
<dbReference type="PANTHER" id="PTHR46268:SF15">
    <property type="entry name" value="UNIVERSAL STRESS PROTEIN HP_0031"/>
    <property type="match status" value="1"/>
</dbReference>
<dbReference type="Proteomes" id="UP000332515">
    <property type="component" value="Unassembled WGS sequence"/>
</dbReference>
<evidence type="ECO:0000313" key="3">
    <source>
        <dbReference type="EMBL" id="MQT12989.1"/>
    </source>
</evidence>
<dbReference type="EMBL" id="VWNA01000001">
    <property type="protein sequence ID" value="MQT12989.1"/>
    <property type="molecule type" value="Genomic_DNA"/>
</dbReference>
<dbReference type="CDD" id="cd00293">
    <property type="entry name" value="USP-like"/>
    <property type="match status" value="1"/>
</dbReference>
<evidence type="ECO:0000313" key="4">
    <source>
        <dbReference type="Proteomes" id="UP000332515"/>
    </source>
</evidence>
<protein>
    <submittedName>
        <fullName evidence="3">Universal stress protein</fullName>
    </submittedName>
</protein>
<feature type="domain" description="UspA" evidence="2">
    <location>
        <begin position="176"/>
        <end position="274"/>
    </location>
</feature>
<sequence length="275" mass="29149">MQIKDILTIVDLEGARNAVRVALELGERCGAHVTGLAPVSDYIAPAYVGGPIPVELVEDARIDAEDRARDALAAFDGLSTGLRVRTEGATFSLIEGEGSGLVAHGRLTDLAIVGQDDPAALEPSREAVIETLMMEAGAPVLIVPRHFDKGFHLKRVVIAWDGGLPAARAVRAALPVLTFAEEIHVAVIDGERYLPGDPGSDIALHLARHGFEVVVQRLSRGDRSIPATVLDHVSTCGADLVVMGAYAHSPLREFILGGPTRGMMKAMTVPVLMAH</sequence>
<gene>
    <name evidence="3" type="ORF">F0357_10075</name>
</gene>
<dbReference type="PRINTS" id="PR01438">
    <property type="entry name" value="UNVRSLSTRESS"/>
</dbReference>